<evidence type="ECO:0008006" key="5">
    <source>
        <dbReference type="Google" id="ProtNLM"/>
    </source>
</evidence>
<protein>
    <recommendedName>
        <fullName evidence="5">Cell division protein FtsL</fullName>
    </recommendedName>
</protein>
<keyword evidence="2" id="KW-0812">Transmembrane</keyword>
<evidence type="ECO:0000256" key="1">
    <source>
        <dbReference type="SAM" id="MobiDB-lite"/>
    </source>
</evidence>
<keyword evidence="4" id="KW-1185">Reference proteome</keyword>
<feature type="compositionally biased region" description="Low complexity" evidence="1">
    <location>
        <begin position="163"/>
        <end position="185"/>
    </location>
</feature>
<proteinExistence type="predicted"/>
<accession>A0A975Y2A2</accession>
<gene>
    <name evidence="3" type="ORF">KRR39_11820</name>
</gene>
<feature type="transmembrane region" description="Helical" evidence="2">
    <location>
        <begin position="39"/>
        <end position="59"/>
    </location>
</feature>
<organism evidence="3 4">
    <name type="scientific">Nocardioides panacis</name>
    <dbReference type="NCBI Taxonomy" id="2849501"/>
    <lineage>
        <taxon>Bacteria</taxon>
        <taxon>Bacillati</taxon>
        <taxon>Actinomycetota</taxon>
        <taxon>Actinomycetes</taxon>
        <taxon>Propionibacteriales</taxon>
        <taxon>Nocardioidaceae</taxon>
        <taxon>Nocardioides</taxon>
    </lineage>
</organism>
<evidence type="ECO:0000313" key="4">
    <source>
        <dbReference type="Proteomes" id="UP000683575"/>
    </source>
</evidence>
<sequence>MSALMNQARNRVPRIAEAAVERARLSVVPRAPGRSAARVPFVVLVSLLLVGGVAGLLCFNTSMQQASFTSTAMEERSAALDAREQSLVMELDALRDPQRVAVKAQKMGMVPATSPAFIRLSDGKVLGKPTAATPENALRVTPLPTRKPANLRPTPIVIEVKPDTTAKTSAGDGAASADGTAATGTKKAHDRTRKQGSQR</sequence>
<feature type="compositionally biased region" description="Basic residues" evidence="1">
    <location>
        <begin position="186"/>
        <end position="199"/>
    </location>
</feature>
<dbReference type="KEGG" id="nps:KRR39_11820"/>
<evidence type="ECO:0000256" key="2">
    <source>
        <dbReference type="SAM" id="Phobius"/>
    </source>
</evidence>
<dbReference type="EMBL" id="CP077062">
    <property type="protein sequence ID" value="QWZ10342.1"/>
    <property type="molecule type" value="Genomic_DNA"/>
</dbReference>
<keyword evidence="2" id="KW-1133">Transmembrane helix</keyword>
<evidence type="ECO:0000313" key="3">
    <source>
        <dbReference type="EMBL" id="QWZ10342.1"/>
    </source>
</evidence>
<keyword evidence="2" id="KW-0472">Membrane</keyword>
<dbReference type="Proteomes" id="UP000683575">
    <property type="component" value="Chromosome"/>
</dbReference>
<dbReference type="RefSeq" id="WP_216942215.1">
    <property type="nucleotide sequence ID" value="NZ_CP077062.1"/>
</dbReference>
<name>A0A975Y2A2_9ACTN</name>
<reference evidence="3" key="1">
    <citation type="submission" date="2021-06" db="EMBL/GenBank/DDBJ databases">
        <title>Complete genome sequence of Nocardioides sp. G188.</title>
        <authorList>
            <person name="Im W.-T."/>
        </authorList>
    </citation>
    <scope>NUCLEOTIDE SEQUENCE</scope>
    <source>
        <strain evidence="3">G188</strain>
    </source>
</reference>
<dbReference type="AlphaFoldDB" id="A0A975Y2A2"/>
<feature type="region of interest" description="Disordered" evidence="1">
    <location>
        <begin position="161"/>
        <end position="199"/>
    </location>
</feature>